<evidence type="ECO:0000256" key="2">
    <source>
        <dbReference type="ARBA" id="ARBA00005466"/>
    </source>
</evidence>
<dbReference type="InterPro" id="IPR016169">
    <property type="entry name" value="FAD-bd_PCMH_sub2"/>
</dbReference>
<dbReference type="InterPro" id="IPR016166">
    <property type="entry name" value="FAD-bd_PCMH"/>
</dbReference>
<evidence type="ECO:0000256" key="7">
    <source>
        <dbReference type="ARBA" id="ARBA00023180"/>
    </source>
</evidence>
<dbReference type="FunFam" id="3.30.43.10:FF:000004">
    <property type="entry name" value="Berberine bridge enzyme-like 15"/>
    <property type="match status" value="1"/>
</dbReference>
<dbReference type="GO" id="GO:0071949">
    <property type="term" value="F:FAD binding"/>
    <property type="evidence" value="ECO:0007669"/>
    <property type="project" value="InterPro"/>
</dbReference>
<keyword evidence="6" id="KW-1015">Disulfide bond</keyword>
<dbReference type="GO" id="GO:1901696">
    <property type="term" value="P:cannabinoid biosynthetic process"/>
    <property type="evidence" value="ECO:0007669"/>
    <property type="project" value="UniProtKB-ARBA"/>
</dbReference>
<protein>
    <submittedName>
        <fullName evidence="10">DA protein</fullName>
    </submittedName>
</protein>
<dbReference type="PROSITE" id="PS51387">
    <property type="entry name" value="FAD_PCMH"/>
    <property type="match status" value="1"/>
</dbReference>
<dbReference type="PANTHER" id="PTHR32448">
    <property type="entry name" value="OS08G0158400 PROTEIN"/>
    <property type="match status" value="1"/>
</dbReference>
<dbReference type="Pfam" id="PF08031">
    <property type="entry name" value="BBE"/>
    <property type="match status" value="1"/>
</dbReference>
<dbReference type="Gene3D" id="3.30.465.10">
    <property type="match status" value="1"/>
</dbReference>
<dbReference type="Gene3D" id="3.30.43.10">
    <property type="entry name" value="Uridine Diphospho-n-acetylenolpyruvylglucosamine Reductase, domain 2"/>
    <property type="match status" value="1"/>
</dbReference>
<organism evidence="10">
    <name type="scientific">Morus alba</name>
    <name type="common">White mulberry</name>
    <dbReference type="NCBI Taxonomy" id="3498"/>
    <lineage>
        <taxon>Eukaryota</taxon>
        <taxon>Viridiplantae</taxon>
        <taxon>Streptophyta</taxon>
        <taxon>Embryophyta</taxon>
        <taxon>Tracheophyta</taxon>
        <taxon>Spermatophyta</taxon>
        <taxon>Magnoliopsida</taxon>
        <taxon>eudicotyledons</taxon>
        <taxon>Gunneridae</taxon>
        <taxon>Pentapetalae</taxon>
        <taxon>rosids</taxon>
        <taxon>fabids</taxon>
        <taxon>Rosales</taxon>
        <taxon>Moraceae</taxon>
        <taxon>Moreae</taxon>
        <taxon>Morus</taxon>
    </lineage>
</organism>
<feature type="domain" description="FAD-binding PCMH-type" evidence="9">
    <location>
        <begin position="79"/>
        <end position="253"/>
    </location>
</feature>
<keyword evidence="4 8" id="KW-0732">Signal</keyword>
<sequence>MQYFSFPSSLAKITIFLIFSFVFASSANDTHEAFLECLTTRIPSNSTFTPQSIIYTPDNPSYSTILDSTTQNPRFLSSSTRNPFAIITPLHASHIQAALYCSQKHGEQMRIRSGGHDYEGLSYQSSVPFFILDLRNLSSISIDAKSKSAWVQAGATIGELYYGIAKTSLNLSFPGGVAHTIGVGGQLGGGGYGYSTRKYGLASDNVIDAQLIDARGRILDRKTMGEDLFWAIRGGGAGSFGIVLAWKIRLVNTPSTVTIFEAVRSWENNTTKKFIRRYQRRASKTDKDLTIFVGFRTTSSTDEEGNERISILTIVSATFHGSKDRLLQLVQKEFPDLGLVSEECTEMSWVRSIIHFNLFGDEVPLEVLLNRTLNFEMKAFKLRSDYVQKPIPDDVLEKLLSKLYDEETGEGYIEFFPYGGKMSKISESEIPFPYRAGNLYNLRYMVSWKDDGNITRTNMHLSWIKDAYDYMTPYVSKDPRGAYLNFRDLDIGVNVNESDYDYVAKASVWGTKYFRNNFYRLVDIKTIVDPTNFFKYEQSIPPLPPLHSAM</sequence>
<dbReference type="InterPro" id="IPR016167">
    <property type="entry name" value="FAD-bd_PCMH_sub1"/>
</dbReference>
<proteinExistence type="evidence at transcript level"/>
<accession>A0A6C0TJ96</accession>
<dbReference type="GO" id="GO:0016491">
    <property type="term" value="F:oxidoreductase activity"/>
    <property type="evidence" value="ECO:0007669"/>
    <property type="project" value="InterPro"/>
</dbReference>
<dbReference type="InterPro" id="IPR036318">
    <property type="entry name" value="FAD-bd_PCMH-like_sf"/>
</dbReference>
<evidence type="ECO:0000256" key="4">
    <source>
        <dbReference type="ARBA" id="ARBA00022729"/>
    </source>
</evidence>
<evidence type="ECO:0000256" key="6">
    <source>
        <dbReference type="ARBA" id="ARBA00023157"/>
    </source>
</evidence>
<keyword evidence="5" id="KW-0274">FAD</keyword>
<evidence type="ECO:0000256" key="3">
    <source>
        <dbReference type="ARBA" id="ARBA00022630"/>
    </source>
</evidence>
<keyword evidence="3" id="KW-0285">Flavoprotein</keyword>
<evidence type="ECO:0000313" key="10">
    <source>
        <dbReference type="EMBL" id="QIB03073.1"/>
    </source>
</evidence>
<feature type="signal peptide" evidence="8">
    <location>
        <begin position="1"/>
        <end position="27"/>
    </location>
</feature>
<comment type="cofactor">
    <cofactor evidence="1">
        <name>FAD</name>
        <dbReference type="ChEBI" id="CHEBI:57692"/>
    </cofactor>
</comment>
<comment type="similarity">
    <text evidence="2">Belongs to the oxygen-dependent FAD-linked oxidoreductase family.</text>
</comment>
<dbReference type="Gene3D" id="3.40.462.20">
    <property type="match status" value="1"/>
</dbReference>
<dbReference type="SUPFAM" id="SSF56176">
    <property type="entry name" value="FAD-binding/transporter-associated domain-like"/>
    <property type="match status" value="1"/>
</dbReference>
<evidence type="ECO:0000256" key="8">
    <source>
        <dbReference type="SAM" id="SignalP"/>
    </source>
</evidence>
<feature type="chain" id="PRO_5025449852" evidence="8">
    <location>
        <begin position="28"/>
        <end position="550"/>
    </location>
</feature>
<dbReference type="InterPro" id="IPR012951">
    <property type="entry name" value="BBE"/>
</dbReference>
<keyword evidence="7" id="KW-0325">Glycoprotein</keyword>
<evidence type="ECO:0000256" key="1">
    <source>
        <dbReference type="ARBA" id="ARBA00001974"/>
    </source>
</evidence>
<dbReference type="Pfam" id="PF01565">
    <property type="entry name" value="FAD_binding_4"/>
    <property type="match status" value="1"/>
</dbReference>
<dbReference type="InterPro" id="IPR006094">
    <property type="entry name" value="Oxid_FAD_bind_N"/>
</dbReference>
<dbReference type="AlphaFoldDB" id="A0A6C0TJ96"/>
<evidence type="ECO:0000259" key="9">
    <source>
        <dbReference type="PROSITE" id="PS51387"/>
    </source>
</evidence>
<evidence type="ECO:0000256" key="5">
    <source>
        <dbReference type="ARBA" id="ARBA00022827"/>
    </source>
</evidence>
<dbReference type="EMBL" id="MK573629">
    <property type="protein sequence ID" value="QIB03073.1"/>
    <property type="molecule type" value="mRNA"/>
</dbReference>
<name>A0A6C0TJ96_MORAL</name>
<reference evidence="10" key="1">
    <citation type="submission" date="2019-02" db="EMBL/GenBank/DDBJ databases">
        <title>A FAD-dependent enzyme is a standalone intermolecular[4+2] cyclase in the biosynthesis of plant-derived Diels-Alder type natural product in Morus alba.</title>
        <authorList>
            <person name="Jungui D."/>
            <person name="Xiaoguang L."/>
            <person name="Luqi H."/>
            <person name="Cong S."/>
            <person name="Lei G."/>
            <person name="Runshan W."/>
        </authorList>
    </citation>
    <scope>NUCLEOTIDE SEQUENCE</scope>
</reference>